<dbReference type="PROSITE" id="PS01078">
    <property type="entry name" value="MOCF_BIOSYNTHESIS_1"/>
    <property type="match status" value="1"/>
</dbReference>
<dbReference type="Gene3D" id="3.90.105.10">
    <property type="entry name" value="Molybdopterin biosynthesis moea protein, domain 2"/>
    <property type="match status" value="1"/>
</dbReference>
<feature type="compositionally biased region" description="Basic residues" evidence="6">
    <location>
        <begin position="220"/>
        <end position="238"/>
    </location>
</feature>
<feature type="domain" description="MoaB/Mog" evidence="8">
    <location>
        <begin position="9"/>
        <end position="170"/>
    </location>
</feature>
<evidence type="ECO:0000256" key="5">
    <source>
        <dbReference type="RuleBase" id="RU365090"/>
    </source>
</evidence>
<dbReference type="PANTHER" id="PTHR10192">
    <property type="entry name" value="MOLYBDOPTERIN BIOSYNTHESIS PROTEIN"/>
    <property type="match status" value="1"/>
</dbReference>
<dbReference type="InterPro" id="IPR001453">
    <property type="entry name" value="MoaB/Mog_dom"/>
</dbReference>
<dbReference type="OrthoDB" id="4349954at2759"/>
<dbReference type="InterPro" id="IPR008284">
    <property type="entry name" value="MoCF_biosynth_CS"/>
</dbReference>
<feature type="domain" description="MoaB/Mog" evidence="8">
    <location>
        <begin position="479"/>
        <end position="644"/>
    </location>
</feature>
<sequence length="738" mass="76492">MTLPFLRAAILVVSTTAAQDPSTDAAEATLRSVFTADGDGKWDVVATKIVPDDETAIRSQIRRWTDRSGSRSDGTETGAPDVPVHLVVTTGGTGFAVSDITPEVVSSLIEKPAPGLVHGMLAASLRVTPFAVMARLVAGVRRHTLIITLPGSPKGAKENLQAVIKMLPHACVLAAGLDSRALHAGGVAKLEREAGVGPGAQAQKSDHGHSHAHEHDHGHAHSHSHGHSHGHGHGHGPVRHTPVDASFLSNDLSLGPTKRARSSPYPLIAVDEALALVDQFTPEPVDCVRPVDTNLVGYVLAEDVHSSVNVPAFRASIVDGYAVVLPSAFGDGGEERPVAAGGTDVTGVFPVVGVAHAAPADEGFTLHAGQVTRIATGAPLPAGANAVVMVEDTLLRRTAATTTTDDNGTVIEQEEEQEVEISAANVRAGDNVRAVGSDIQKGQLLLAQGEAITAVGGELGQLVAAGVRQVRVYRRPVVGVLSTGNELVDSLGVASPSASSSPADLPRGAVRDTNRPTLLLAAQAWGFDTVDLGIAADASGALEVRLRDALRRVDVLVTTGGVSMGERDLLKPTLERALGGTVHFGRVAMKPGKPTTFATVAVKQPSSSPSSPSSRETRLVFALPGNPASALVTFHLFVLPALQKLAGHEAQRRGLPRVPVVLAHDVVPDRQRPEYHRAVVHVGADGVLTAASTGGQRSSRVGSLRGANALLCLPAGAAPLRQGTRVDALLMGNVQSEL</sequence>
<dbReference type="GO" id="GO:0061599">
    <property type="term" value="F:molybdopterin molybdotransferase activity"/>
    <property type="evidence" value="ECO:0007669"/>
    <property type="project" value="UniProtKB-UniRule"/>
</dbReference>
<evidence type="ECO:0000256" key="1">
    <source>
        <dbReference type="ARBA" id="ARBA00005046"/>
    </source>
</evidence>
<dbReference type="GO" id="GO:0046872">
    <property type="term" value="F:metal ion binding"/>
    <property type="evidence" value="ECO:0007669"/>
    <property type="project" value="UniProtKB-UniRule"/>
</dbReference>
<dbReference type="InterPro" id="IPR005111">
    <property type="entry name" value="MoeA_C_domain_IV"/>
</dbReference>
<comment type="function">
    <text evidence="5">Catalyzes two steps in the biosynthesis of the molybdenum cofactor. In the first step, molybdopterin is adenylated. Subsequently, molybdate is inserted into adenylated molybdopterin and AMP is released.</text>
</comment>
<name>A0A167USA8_9HYPO</name>
<protein>
    <submittedName>
        <fullName evidence="9">Molybdenum cofactor biosynthesis protein</fullName>
    </submittedName>
</protein>
<dbReference type="InterPro" id="IPR036688">
    <property type="entry name" value="MoeA_C_domain_IV_sf"/>
</dbReference>
<dbReference type="NCBIfam" id="TIGR00177">
    <property type="entry name" value="molyb_syn"/>
    <property type="match status" value="1"/>
</dbReference>
<dbReference type="SUPFAM" id="SSF63882">
    <property type="entry name" value="MoeA N-terminal region -like"/>
    <property type="match status" value="1"/>
</dbReference>
<comment type="caution">
    <text evidence="9">The sequence shown here is derived from an EMBL/GenBank/DDBJ whole genome shotgun (WGS) entry which is preliminary data.</text>
</comment>
<dbReference type="EMBL" id="AZHD01000007">
    <property type="protein sequence ID" value="OAA61853.1"/>
    <property type="molecule type" value="Genomic_DNA"/>
</dbReference>
<keyword evidence="10" id="KW-1185">Reference proteome</keyword>
<feature type="region of interest" description="Disordered" evidence="6">
    <location>
        <begin position="195"/>
        <end position="249"/>
    </location>
</feature>
<feature type="compositionally biased region" description="Basic and acidic residues" evidence="6">
    <location>
        <begin position="63"/>
        <end position="74"/>
    </location>
</feature>
<accession>A0A167USA8</accession>
<dbReference type="Proteomes" id="UP000076874">
    <property type="component" value="Unassembled WGS sequence"/>
</dbReference>
<keyword evidence="5" id="KW-0479">Metal-binding</keyword>
<comment type="catalytic activity">
    <reaction evidence="5">
        <text>molybdopterin + ATP + H(+) = adenylyl-molybdopterin + diphosphate</text>
        <dbReference type="Rhea" id="RHEA:31331"/>
        <dbReference type="ChEBI" id="CHEBI:15378"/>
        <dbReference type="ChEBI" id="CHEBI:30616"/>
        <dbReference type="ChEBI" id="CHEBI:33019"/>
        <dbReference type="ChEBI" id="CHEBI:58698"/>
        <dbReference type="ChEBI" id="CHEBI:62727"/>
    </reaction>
</comment>
<dbReference type="InterPro" id="IPR005110">
    <property type="entry name" value="MoeA_linker/N"/>
</dbReference>
<keyword evidence="5" id="KW-0460">Magnesium</keyword>
<comment type="similarity">
    <text evidence="5">Belongs to the MoeA family.</text>
</comment>
<evidence type="ECO:0000313" key="9">
    <source>
        <dbReference type="EMBL" id="OAA61853.1"/>
    </source>
</evidence>
<keyword evidence="7" id="KW-0732">Signal</keyword>
<evidence type="ECO:0000256" key="7">
    <source>
        <dbReference type="SAM" id="SignalP"/>
    </source>
</evidence>
<dbReference type="Gene3D" id="2.170.190.11">
    <property type="entry name" value="Molybdopterin biosynthesis moea protein, domain 3"/>
    <property type="match status" value="1"/>
</dbReference>
<evidence type="ECO:0000259" key="8">
    <source>
        <dbReference type="SMART" id="SM00852"/>
    </source>
</evidence>
<evidence type="ECO:0000313" key="10">
    <source>
        <dbReference type="Proteomes" id="UP000076874"/>
    </source>
</evidence>
<comment type="catalytic activity">
    <reaction evidence="5">
        <text>adenylyl-molybdopterin + molybdate = Mo-molybdopterin + AMP + H(+)</text>
        <dbReference type="Rhea" id="RHEA:35047"/>
        <dbReference type="ChEBI" id="CHEBI:15378"/>
        <dbReference type="ChEBI" id="CHEBI:36264"/>
        <dbReference type="ChEBI" id="CHEBI:62727"/>
        <dbReference type="ChEBI" id="CHEBI:71302"/>
        <dbReference type="ChEBI" id="CHEBI:456215"/>
    </reaction>
</comment>
<evidence type="ECO:0000256" key="6">
    <source>
        <dbReference type="SAM" id="MobiDB-lite"/>
    </source>
</evidence>
<dbReference type="CDD" id="cd00887">
    <property type="entry name" value="MoeA"/>
    <property type="match status" value="1"/>
</dbReference>
<feature type="chain" id="PRO_5007893146" evidence="7">
    <location>
        <begin position="19"/>
        <end position="738"/>
    </location>
</feature>
<dbReference type="Gene3D" id="2.40.340.10">
    <property type="entry name" value="MoeA, C-terminal, domain IV"/>
    <property type="match status" value="1"/>
</dbReference>
<feature type="signal peptide" evidence="7">
    <location>
        <begin position="1"/>
        <end position="18"/>
    </location>
</feature>
<feature type="compositionally biased region" description="Basic and acidic residues" evidence="6">
    <location>
        <begin position="204"/>
        <end position="219"/>
    </location>
</feature>
<reference evidence="9 10" key="1">
    <citation type="journal article" date="2016" name="Genome Biol. Evol.">
        <title>Divergent and convergent evolution of fungal pathogenicity.</title>
        <authorList>
            <person name="Shang Y."/>
            <person name="Xiao G."/>
            <person name="Zheng P."/>
            <person name="Cen K."/>
            <person name="Zhan S."/>
            <person name="Wang C."/>
        </authorList>
    </citation>
    <scope>NUCLEOTIDE SEQUENCE [LARGE SCALE GENOMIC DNA]</scope>
    <source>
        <strain evidence="9 10">RCEF 264</strain>
    </source>
</reference>
<comment type="similarity">
    <text evidence="2">In the N-terminal section; belongs to the MoaB/Mog family.</text>
</comment>
<feature type="region of interest" description="Disordered" evidence="6">
    <location>
        <begin position="63"/>
        <end position="82"/>
    </location>
</feature>
<keyword evidence="4 5" id="KW-0501">Molybdenum cofactor biosynthesis</keyword>
<comment type="similarity">
    <text evidence="3">In the C-terminal section; belongs to the MoeA family.</text>
</comment>
<evidence type="ECO:0000256" key="3">
    <source>
        <dbReference type="ARBA" id="ARBA00008339"/>
    </source>
</evidence>
<dbReference type="STRING" id="1081102.A0A167USA8"/>
<dbReference type="InterPro" id="IPR036135">
    <property type="entry name" value="MoeA_linker/N_sf"/>
</dbReference>
<dbReference type="UniPathway" id="UPA00344"/>
<keyword evidence="5" id="KW-0808">Transferase</keyword>
<dbReference type="GO" id="GO:0006777">
    <property type="term" value="P:Mo-molybdopterin cofactor biosynthetic process"/>
    <property type="evidence" value="ECO:0007669"/>
    <property type="project" value="UniProtKB-UniRule"/>
</dbReference>
<dbReference type="CDD" id="cd00886">
    <property type="entry name" value="MogA_MoaB"/>
    <property type="match status" value="1"/>
</dbReference>
<dbReference type="SMART" id="SM00852">
    <property type="entry name" value="MoCF_biosynth"/>
    <property type="match status" value="2"/>
</dbReference>
<dbReference type="FunFam" id="3.40.980.10:FF:000011">
    <property type="entry name" value="Molybdopterin molybdenumtransferase"/>
    <property type="match status" value="1"/>
</dbReference>
<dbReference type="SUPFAM" id="SSF63867">
    <property type="entry name" value="MoeA C-terminal domain-like"/>
    <property type="match status" value="1"/>
</dbReference>
<dbReference type="GO" id="GO:0061598">
    <property type="term" value="F:molybdopterin adenylyltransferase activity"/>
    <property type="evidence" value="ECO:0007669"/>
    <property type="project" value="UniProtKB-UniRule"/>
</dbReference>
<dbReference type="GO" id="GO:0005524">
    <property type="term" value="F:ATP binding"/>
    <property type="evidence" value="ECO:0007669"/>
    <property type="project" value="UniProtKB-UniRule"/>
</dbReference>
<comment type="pathway">
    <text evidence="1 5">Cofactor biosynthesis; molybdopterin biosynthesis.</text>
</comment>
<dbReference type="SUPFAM" id="SSF53218">
    <property type="entry name" value="Molybdenum cofactor biosynthesis proteins"/>
    <property type="match status" value="2"/>
</dbReference>
<dbReference type="Pfam" id="PF00994">
    <property type="entry name" value="MoCF_biosynth"/>
    <property type="match status" value="2"/>
</dbReference>
<dbReference type="PANTHER" id="PTHR10192:SF5">
    <property type="entry name" value="GEPHYRIN"/>
    <property type="match status" value="1"/>
</dbReference>
<evidence type="ECO:0000256" key="2">
    <source>
        <dbReference type="ARBA" id="ARBA00007589"/>
    </source>
</evidence>
<dbReference type="InterPro" id="IPR038987">
    <property type="entry name" value="MoeA-like"/>
</dbReference>
<dbReference type="InterPro" id="IPR036425">
    <property type="entry name" value="MoaB/Mog-like_dom_sf"/>
</dbReference>
<dbReference type="Pfam" id="PF03453">
    <property type="entry name" value="MoeA_N"/>
    <property type="match status" value="1"/>
</dbReference>
<dbReference type="Gene3D" id="3.40.980.10">
    <property type="entry name" value="MoaB/Mog-like domain"/>
    <property type="match status" value="2"/>
</dbReference>
<dbReference type="Pfam" id="PF03454">
    <property type="entry name" value="MoeA_C"/>
    <property type="match status" value="1"/>
</dbReference>
<dbReference type="GO" id="GO:0005829">
    <property type="term" value="C:cytosol"/>
    <property type="evidence" value="ECO:0007669"/>
    <property type="project" value="TreeGrafter"/>
</dbReference>
<dbReference type="PROSITE" id="PS01079">
    <property type="entry name" value="MOCF_BIOSYNTHESIS_2"/>
    <property type="match status" value="1"/>
</dbReference>
<organism evidence="9 10">
    <name type="scientific">Niveomyces insectorum RCEF 264</name>
    <dbReference type="NCBI Taxonomy" id="1081102"/>
    <lineage>
        <taxon>Eukaryota</taxon>
        <taxon>Fungi</taxon>
        <taxon>Dikarya</taxon>
        <taxon>Ascomycota</taxon>
        <taxon>Pezizomycotina</taxon>
        <taxon>Sordariomycetes</taxon>
        <taxon>Hypocreomycetidae</taxon>
        <taxon>Hypocreales</taxon>
        <taxon>Cordycipitaceae</taxon>
        <taxon>Niveomyces</taxon>
    </lineage>
</organism>
<comment type="cofactor">
    <cofactor evidence="5">
        <name>Mg(2+)</name>
        <dbReference type="ChEBI" id="CHEBI:18420"/>
    </cofactor>
</comment>
<keyword evidence="5" id="KW-0500">Molybdenum</keyword>
<gene>
    <name evidence="9" type="ORF">SPI_04712</name>
</gene>
<dbReference type="AlphaFoldDB" id="A0A167USA8"/>
<proteinExistence type="inferred from homology"/>
<evidence type="ECO:0000256" key="4">
    <source>
        <dbReference type="ARBA" id="ARBA00023150"/>
    </source>
</evidence>